<proteinExistence type="predicted"/>
<evidence type="ECO:0000313" key="1">
    <source>
        <dbReference type="EMBL" id="GAN76598.1"/>
    </source>
</evidence>
<sequence length="264" mass="28266">MNFGRRIERALLRWATGLLNGRGRLLLQRLPLAFSGDVAGFRALRRDWIAGEPKDNDRDLVRLAALALNVRAIEAAGVRGAFAELGVWRGNSAKVIHRLAPGRDLYLLDTFDGFDAADTAGDPAAGVAHHFRDVTVDRVRAFVGASPRVHFVVGRFPDTAGAIPDDARFAFVHIDCDLYQPALAALDFFYPRMSPKGMILVHDYASGRWPGLTRAVDEFLADKPEGPVLLPDLSGSAAILCRGAAAVPAVAVPAVAVPPATAAA</sequence>
<dbReference type="AlphaFoldDB" id="A0A0D6P5W0"/>
<dbReference type="InterPro" id="IPR008884">
    <property type="entry name" value="TylF_MeTrfase"/>
</dbReference>
<dbReference type="Gene3D" id="3.40.50.150">
    <property type="entry name" value="Vaccinia Virus protein VP39"/>
    <property type="match status" value="1"/>
</dbReference>
<dbReference type="RefSeq" id="WP_048860442.1">
    <property type="nucleotide sequence ID" value="NZ_BANB01000125.1"/>
</dbReference>
<dbReference type="Proteomes" id="UP000032680">
    <property type="component" value="Unassembled WGS sequence"/>
</dbReference>
<evidence type="ECO:0000313" key="2">
    <source>
        <dbReference type="Proteomes" id="UP000032680"/>
    </source>
</evidence>
<dbReference type="GO" id="GO:0008168">
    <property type="term" value="F:methyltransferase activity"/>
    <property type="evidence" value="ECO:0007669"/>
    <property type="project" value="UniProtKB-KW"/>
</dbReference>
<accession>A0A0D6P5W0</accession>
<dbReference type="Pfam" id="PF05711">
    <property type="entry name" value="TylF"/>
    <property type="match status" value="1"/>
</dbReference>
<organism evidence="1 2">
    <name type="scientific">Acidisphaera rubrifaciens HS-AP3</name>
    <dbReference type="NCBI Taxonomy" id="1231350"/>
    <lineage>
        <taxon>Bacteria</taxon>
        <taxon>Pseudomonadati</taxon>
        <taxon>Pseudomonadota</taxon>
        <taxon>Alphaproteobacteria</taxon>
        <taxon>Acetobacterales</taxon>
        <taxon>Acetobacteraceae</taxon>
        <taxon>Acidisphaera</taxon>
    </lineage>
</organism>
<keyword evidence="2" id="KW-1185">Reference proteome</keyword>
<dbReference type="PANTHER" id="PTHR40036">
    <property type="entry name" value="MACROCIN O-METHYLTRANSFERASE"/>
    <property type="match status" value="1"/>
</dbReference>
<reference evidence="1 2" key="1">
    <citation type="submission" date="2012-11" db="EMBL/GenBank/DDBJ databases">
        <title>Whole genome sequence of Acidisphaera rubrifaciens HS-AP3.</title>
        <authorList>
            <person name="Azuma Y."/>
            <person name="Higashiura N."/>
            <person name="Hirakawa H."/>
            <person name="Matsushita K."/>
        </authorList>
    </citation>
    <scope>NUCLEOTIDE SEQUENCE [LARGE SCALE GENOMIC DNA]</scope>
    <source>
        <strain evidence="1 2">HS-AP3</strain>
    </source>
</reference>
<dbReference type="InterPro" id="IPR029063">
    <property type="entry name" value="SAM-dependent_MTases_sf"/>
</dbReference>
<dbReference type="OrthoDB" id="9811332at2"/>
<name>A0A0D6P5W0_9PROT</name>
<dbReference type="GO" id="GO:0032259">
    <property type="term" value="P:methylation"/>
    <property type="evidence" value="ECO:0007669"/>
    <property type="project" value="UniProtKB-KW"/>
</dbReference>
<gene>
    <name evidence="1" type="ORF">Asru_0125_02</name>
</gene>
<keyword evidence="1" id="KW-0808">Transferase</keyword>
<protein>
    <submittedName>
        <fullName evidence="1">O-methyltransferase</fullName>
    </submittedName>
</protein>
<dbReference type="EMBL" id="BANB01000125">
    <property type="protein sequence ID" value="GAN76598.1"/>
    <property type="molecule type" value="Genomic_DNA"/>
</dbReference>
<dbReference type="PANTHER" id="PTHR40036:SF1">
    <property type="entry name" value="MACROCIN O-METHYLTRANSFERASE"/>
    <property type="match status" value="1"/>
</dbReference>
<comment type="caution">
    <text evidence="1">The sequence shown here is derived from an EMBL/GenBank/DDBJ whole genome shotgun (WGS) entry which is preliminary data.</text>
</comment>
<keyword evidence="1" id="KW-0489">Methyltransferase</keyword>
<dbReference type="SUPFAM" id="SSF53335">
    <property type="entry name" value="S-adenosyl-L-methionine-dependent methyltransferases"/>
    <property type="match status" value="1"/>
</dbReference>